<reference evidence="3" key="2">
    <citation type="submission" date="2019-06" db="EMBL/GenBank/DDBJ databases">
        <title>Genomics analysis of Aphanomyces spp. identifies a new class of oomycete effector associated with host adaptation.</title>
        <authorList>
            <person name="Gaulin E."/>
        </authorList>
    </citation>
    <scope>NUCLEOTIDE SEQUENCE</scope>
    <source>
        <strain evidence="3">CBS 578.67</strain>
    </source>
</reference>
<dbReference type="SMART" id="SM00213">
    <property type="entry name" value="UBQ"/>
    <property type="match status" value="1"/>
</dbReference>
<dbReference type="Proteomes" id="UP000332933">
    <property type="component" value="Unassembled WGS sequence"/>
</dbReference>
<dbReference type="EMBL" id="VJMH01000218">
    <property type="protein sequence ID" value="KAF0717751.1"/>
    <property type="molecule type" value="Genomic_DNA"/>
</dbReference>
<evidence type="ECO:0000313" key="4">
    <source>
        <dbReference type="EMBL" id="VFT79323.1"/>
    </source>
</evidence>
<accession>A0A485KAH9</accession>
<dbReference type="CDD" id="cd17039">
    <property type="entry name" value="Ubl_ubiquitin_like"/>
    <property type="match status" value="1"/>
</dbReference>
<name>A0A485KAH9_9STRA</name>
<dbReference type="PANTHER" id="PTHR10666">
    <property type="entry name" value="UBIQUITIN"/>
    <property type="match status" value="1"/>
</dbReference>
<dbReference type="InterPro" id="IPR029071">
    <property type="entry name" value="Ubiquitin-like_domsf"/>
</dbReference>
<dbReference type="PROSITE" id="PS50053">
    <property type="entry name" value="UBIQUITIN_2"/>
    <property type="match status" value="1"/>
</dbReference>
<dbReference type="Pfam" id="PF00240">
    <property type="entry name" value="ubiquitin"/>
    <property type="match status" value="1"/>
</dbReference>
<feature type="compositionally biased region" description="Acidic residues" evidence="1">
    <location>
        <begin position="152"/>
        <end position="201"/>
    </location>
</feature>
<dbReference type="EMBL" id="CAADRA010000218">
    <property type="protein sequence ID" value="VFT79323.1"/>
    <property type="molecule type" value="Genomic_DNA"/>
</dbReference>
<evidence type="ECO:0000313" key="5">
    <source>
        <dbReference type="Proteomes" id="UP000332933"/>
    </source>
</evidence>
<reference evidence="4 5" key="1">
    <citation type="submission" date="2019-03" db="EMBL/GenBank/DDBJ databases">
        <authorList>
            <person name="Gaulin E."/>
            <person name="Dumas B."/>
        </authorList>
    </citation>
    <scope>NUCLEOTIDE SEQUENCE [LARGE SCALE GENOMIC DNA]</scope>
    <source>
        <strain evidence="4">CBS 568.67</strain>
    </source>
</reference>
<dbReference type="SUPFAM" id="SSF54236">
    <property type="entry name" value="Ubiquitin-like"/>
    <property type="match status" value="1"/>
</dbReference>
<protein>
    <submittedName>
        <fullName evidence="4">Aste57867_2120 protein</fullName>
    </submittedName>
</protein>
<evidence type="ECO:0000313" key="3">
    <source>
        <dbReference type="EMBL" id="KAF0717751.1"/>
    </source>
</evidence>
<dbReference type="AlphaFoldDB" id="A0A485KAH9"/>
<sequence length="244" mass="27393">MDVQIEVKVVGANEALHLQVQATATIANLKNLIQQVGGHDVTQQDLFFEGIQCEDEDTIAHYDIEDGSEVTFRLAVALGDQERALLDSFGDKWGRNGNDTLEVDMIENYEDLPGIISFGATHGPDMDYIKDTVGEQRWYMEWIPALGWNNDEPVDDDEEPLEDDDEEPLEDEGPIDDDEERDHEDLVFDDDEGQVSDDLEPEDHSEHVALSTVEPNQYFSKWLHPSAWDRASAECGNVKGGTSV</sequence>
<evidence type="ECO:0000256" key="1">
    <source>
        <dbReference type="SAM" id="MobiDB-lite"/>
    </source>
</evidence>
<organism evidence="4 5">
    <name type="scientific">Aphanomyces stellatus</name>
    <dbReference type="NCBI Taxonomy" id="120398"/>
    <lineage>
        <taxon>Eukaryota</taxon>
        <taxon>Sar</taxon>
        <taxon>Stramenopiles</taxon>
        <taxon>Oomycota</taxon>
        <taxon>Saprolegniomycetes</taxon>
        <taxon>Saprolegniales</taxon>
        <taxon>Verrucalvaceae</taxon>
        <taxon>Aphanomyces</taxon>
    </lineage>
</organism>
<feature type="domain" description="Ubiquitin-like" evidence="2">
    <location>
        <begin position="3"/>
        <end position="79"/>
    </location>
</feature>
<proteinExistence type="predicted"/>
<gene>
    <name evidence="4" type="primary">Aste57867_2120</name>
    <name evidence="3" type="ORF">As57867_002115</name>
    <name evidence="4" type="ORF">ASTE57867_2120</name>
</gene>
<dbReference type="InterPro" id="IPR000626">
    <property type="entry name" value="Ubiquitin-like_dom"/>
</dbReference>
<evidence type="ECO:0000259" key="2">
    <source>
        <dbReference type="PROSITE" id="PS50053"/>
    </source>
</evidence>
<dbReference type="InterPro" id="IPR050158">
    <property type="entry name" value="Ubiquitin_ubiquitin-like"/>
</dbReference>
<feature type="region of interest" description="Disordered" evidence="1">
    <location>
        <begin position="148"/>
        <end position="212"/>
    </location>
</feature>
<dbReference type="Gene3D" id="3.10.20.90">
    <property type="entry name" value="Phosphatidylinositol 3-kinase Catalytic Subunit, Chain A, domain 1"/>
    <property type="match status" value="1"/>
</dbReference>
<keyword evidence="5" id="KW-1185">Reference proteome</keyword>